<dbReference type="AlphaFoldDB" id="A0A927C0R0"/>
<keyword evidence="2" id="KW-1185">Reference proteome</keyword>
<sequence length="162" mass="17389">MKIKSGLSLFAPIVFGFGLSLPVSSVIAETATALTVYKSPSCGCCGKWIEHLEQNGFSSSIEHPLDLQSVKQKYQISSSLASCHTGVSEAGFVFEGHVPARYIQQFLDNPPKDALGLTVPGMPMGSPGMEMGARFTPYQVLLLKADGTTEIFANIETPAQQY</sequence>
<organism evidence="1 2">
    <name type="scientific">Spongiibacter pelagi</name>
    <dbReference type="NCBI Taxonomy" id="2760804"/>
    <lineage>
        <taxon>Bacteria</taxon>
        <taxon>Pseudomonadati</taxon>
        <taxon>Pseudomonadota</taxon>
        <taxon>Gammaproteobacteria</taxon>
        <taxon>Cellvibrionales</taxon>
        <taxon>Spongiibacteraceae</taxon>
        <taxon>Spongiibacter</taxon>
    </lineage>
</organism>
<evidence type="ECO:0000313" key="1">
    <source>
        <dbReference type="EMBL" id="MBD2859124.1"/>
    </source>
</evidence>
<evidence type="ECO:0000313" key="2">
    <source>
        <dbReference type="Proteomes" id="UP000610558"/>
    </source>
</evidence>
<protein>
    <submittedName>
        <fullName evidence="1">DUF411 domain-containing protein</fullName>
    </submittedName>
</protein>
<name>A0A927C0R0_9GAMM</name>
<dbReference type="Proteomes" id="UP000610558">
    <property type="component" value="Unassembled WGS sequence"/>
</dbReference>
<dbReference type="EMBL" id="JACXLD010000004">
    <property type="protein sequence ID" value="MBD2859124.1"/>
    <property type="molecule type" value="Genomic_DNA"/>
</dbReference>
<dbReference type="Pfam" id="PF04214">
    <property type="entry name" value="DUF411"/>
    <property type="match status" value="1"/>
</dbReference>
<reference evidence="1" key="1">
    <citation type="submission" date="2020-09" db="EMBL/GenBank/DDBJ databases">
        <authorList>
            <person name="Yoon J.-W."/>
        </authorList>
    </citation>
    <scope>NUCLEOTIDE SEQUENCE</scope>
    <source>
        <strain evidence="1">KMU-158</strain>
    </source>
</reference>
<proteinExistence type="predicted"/>
<comment type="caution">
    <text evidence="1">The sequence shown here is derived from an EMBL/GenBank/DDBJ whole genome shotgun (WGS) entry which is preliminary data.</text>
</comment>
<gene>
    <name evidence="1" type="ORF">IB286_08900</name>
</gene>
<accession>A0A927C0R0</accession>
<dbReference type="RefSeq" id="WP_190764617.1">
    <property type="nucleotide sequence ID" value="NZ_JACXLD010000004.1"/>
</dbReference>
<dbReference type="InterPro" id="IPR007332">
    <property type="entry name" value="DUF411"/>
</dbReference>